<evidence type="ECO:0000313" key="3">
    <source>
        <dbReference type="Proteomes" id="UP000279331"/>
    </source>
</evidence>
<feature type="region of interest" description="Disordered" evidence="1">
    <location>
        <begin position="1"/>
        <end position="22"/>
    </location>
</feature>
<organism evidence="2 3">
    <name type="scientific">Mycobacterium persicum</name>
    <dbReference type="NCBI Taxonomy" id="1487726"/>
    <lineage>
        <taxon>Bacteria</taxon>
        <taxon>Bacillati</taxon>
        <taxon>Actinomycetota</taxon>
        <taxon>Actinomycetes</taxon>
        <taxon>Mycobacteriales</taxon>
        <taxon>Mycobacteriaceae</taxon>
        <taxon>Mycobacterium</taxon>
    </lineage>
</organism>
<dbReference type="EMBL" id="UPHL01000077">
    <property type="protein sequence ID" value="VAZ84228.1"/>
    <property type="molecule type" value="Genomic_DNA"/>
</dbReference>
<dbReference type="AlphaFoldDB" id="A0AB38UUX9"/>
<dbReference type="Proteomes" id="UP000279331">
    <property type="component" value="Unassembled WGS sequence"/>
</dbReference>
<accession>A0AB38UUX9</accession>
<reference evidence="2 3" key="1">
    <citation type="submission" date="2018-09" db="EMBL/GenBank/DDBJ databases">
        <authorList>
            <person name="Tagini F."/>
        </authorList>
    </citation>
    <scope>NUCLEOTIDE SEQUENCE [LARGE SCALE GENOMIC DNA]</scope>
    <source>
        <strain evidence="2 3">MK42</strain>
    </source>
</reference>
<name>A0AB38UUX9_9MYCO</name>
<comment type="caution">
    <text evidence="2">The sequence shown here is derived from an EMBL/GenBank/DDBJ whole genome shotgun (WGS) entry which is preliminary data.</text>
</comment>
<sequence length="46" mass="5020">MHKYSVRAMPSSYAHLSSSDEPTSRVLTMSYDELDATLAEGLNVTG</sequence>
<evidence type="ECO:0000256" key="1">
    <source>
        <dbReference type="SAM" id="MobiDB-lite"/>
    </source>
</evidence>
<protein>
    <submittedName>
        <fullName evidence="2">Uncharacterized protein</fullName>
    </submittedName>
</protein>
<evidence type="ECO:0000313" key="2">
    <source>
        <dbReference type="EMBL" id="VAZ84228.1"/>
    </source>
</evidence>
<gene>
    <name evidence="2" type="ORF">LAUMK42_03047</name>
</gene>
<proteinExistence type="predicted"/>